<reference evidence="4 5" key="1">
    <citation type="submission" date="2019-05" db="EMBL/GenBank/DDBJ databases">
        <authorList>
            <person name="Pope W.H."/>
            <person name="Garlena R.A."/>
            <person name="Russell D.A."/>
            <person name="Jacobs-Sera D."/>
            <person name="Hatfull G.F."/>
        </authorList>
    </citation>
    <scope>NUCLEOTIDE SEQUENCE [LARGE SCALE GENOMIC DNA]</scope>
</reference>
<keyword evidence="5" id="KW-1185">Reference proteome</keyword>
<keyword evidence="2" id="KW-0812">Transmembrane</keyword>
<dbReference type="EMBL" id="MK937592">
    <property type="protein sequence ID" value="QDH91777.1"/>
    <property type="molecule type" value="Genomic_DNA"/>
</dbReference>
<feature type="region of interest" description="Disordered" evidence="1">
    <location>
        <begin position="1"/>
        <end position="24"/>
    </location>
</feature>
<keyword evidence="2" id="KW-1133">Transmembrane helix</keyword>
<dbReference type="KEGG" id="vg:64767023"/>
<dbReference type="Pfam" id="PF05305">
    <property type="entry name" value="DUF732"/>
    <property type="match status" value="1"/>
</dbReference>
<evidence type="ECO:0000256" key="2">
    <source>
        <dbReference type="SAM" id="Phobius"/>
    </source>
</evidence>
<proteinExistence type="predicted"/>
<organism evidence="4 5">
    <name type="scientific">Mycobacterium phage Phrappuccino</name>
    <dbReference type="NCBI Taxonomy" id="2591223"/>
    <lineage>
        <taxon>Viruses</taxon>
        <taxon>Duplodnaviria</taxon>
        <taxon>Heunggongvirae</taxon>
        <taxon>Uroviricota</taxon>
        <taxon>Caudoviricetes</taxon>
        <taxon>Phrappuccinovirus</taxon>
        <taxon>Phrappuccinovirus phrappuccino</taxon>
        <taxon>Phreappuccinovirus Phrappuccino</taxon>
    </lineage>
</organism>
<sequence length="202" mass="21945">MKSHRAGRQSATVTAKFGSGSGTYHGETDTAPCPVFTEYHPAMAYPHHPQQPNNHYNQQYNQQYYPPQPPPRRKSRTPLVLALVALAAVVAVVAVVIAYATSSDSSTQSVDQAYLEDLRDIDGLGISVNTGGTTDEALIKEAHQVCSDLGRGVAPIQLAYMLTQFNAGQSVDDAYLQISSAVKFYCPDQKTKLRAELMEGAR</sequence>
<protein>
    <recommendedName>
        <fullName evidence="3">DUF732 domain-containing protein</fullName>
    </recommendedName>
</protein>
<gene>
    <name evidence="4" type="primary">102</name>
    <name evidence="4" type="ORF">SEA_PHRAPPUCCINO_102</name>
</gene>
<feature type="transmembrane region" description="Helical" evidence="2">
    <location>
        <begin position="79"/>
        <end position="100"/>
    </location>
</feature>
<accession>A0A514DDV5</accession>
<evidence type="ECO:0000313" key="5">
    <source>
        <dbReference type="Proteomes" id="UP000316777"/>
    </source>
</evidence>
<feature type="region of interest" description="Disordered" evidence="1">
    <location>
        <begin position="44"/>
        <end position="73"/>
    </location>
</feature>
<dbReference type="Proteomes" id="UP000316777">
    <property type="component" value="Segment"/>
</dbReference>
<feature type="compositionally biased region" description="Low complexity" evidence="1">
    <location>
        <begin position="45"/>
        <end position="65"/>
    </location>
</feature>
<dbReference type="InterPro" id="IPR007969">
    <property type="entry name" value="DUF732"/>
</dbReference>
<evidence type="ECO:0000256" key="1">
    <source>
        <dbReference type="SAM" id="MobiDB-lite"/>
    </source>
</evidence>
<feature type="domain" description="DUF732" evidence="3">
    <location>
        <begin position="111"/>
        <end position="188"/>
    </location>
</feature>
<evidence type="ECO:0000313" key="4">
    <source>
        <dbReference type="EMBL" id="QDH91777.1"/>
    </source>
</evidence>
<evidence type="ECO:0000259" key="3">
    <source>
        <dbReference type="Pfam" id="PF05305"/>
    </source>
</evidence>
<keyword evidence="2" id="KW-0472">Membrane</keyword>
<dbReference type="RefSeq" id="YP_010059791.1">
    <property type="nucleotide sequence ID" value="NC_054727.1"/>
</dbReference>
<dbReference type="GeneID" id="64767023"/>
<name>A0A514DDV5_9CAUD</name>